<sequence length="162" mass="17071">MAGIYLGDETVIHFTPGGGQEIRSGTALDWFISSSSSSSKPSSDSPCPTCGDRASANGVVSSCLDCFLHGGKIYRFRYGVPPAYAIAKRRGGTCSTAKSDPPDVVIRRATLLLEIGFGGYDLVNNNCEDFSLYCKKGFCAGKSGQVKAYLVAAVVLLGLILI</sequence>
<dbReference type="OrthoDB" id="1933383at2759"/>
<dbReference type="AlphaFoldDB" id="S8BT50"/>
<comment type="caution">
    <text evidence="2">The sequence shown here is derived from an EMBL/GenBank/DDBJ whole genome shotgun (WGS) entry which is preliminary data.</text>
</comment>
<dbReference type="PROSITE" id="PS51934">
    <property type="entry name" value="LRAT"/>
    <property type="match status" value="1"/>
</dbReference>
<gene>
    <name evidence="2" type="ORF">M569_17243</name>
</gene>
<dbReference type="Gene3D" id="3.90.1720.10">
    <property type="entry name" value="endopeptidase domain like (from Nostoc punctiforme)"/>
    <property type="match status" value="1"/>
</dbReference>
<dbReference type="PANTHER" id="PTHR46137">
    <property type="entry name" value="OS05G0310600 PROTEIN"/>
    <property type="match status" value="1"/>
</dbReference>
<reference evidence="2 3" key="1">
    <citation type="journal article" date="2013" name="BMC Genomics">
        <title>The miniature genome of a carnivorous plant Genlisea aurea contains a low number of genes and short non-coding sequences.</title>
        <authorList>
            <person name="Leushkin E.V."/>
            <person name="Sutormin R.A."/>
            <person name="Nabieva E.R."/>
            <person name="Penin A.A."/>
            <person name="Kondrashov A.S."/>
            <person name="Logacheva M.D."/>
        </authorList>
    </citation>
    <scope>NUCLEOTIDE SEQUENCE [LARGE SCALE GENOMIC DNA]</scope>
</reference>
<keyword evidence="3" id="KW-1185">Reference proteome</keyword>
<evidence type="ECO:0000259" key="1">
    <source>
        <dbReference type="PROSITE" id="PS51934"/>
    </source>
</evidence>
<protein>
    <recommendedName>
        <fullName evidence="1">LRAT domain-containing protein</fullName>
    </recommendedName>
</protein>
<feature type="domain" description="LRAT" evidence="1">
    <location>
        <begin position="1"/>
        <end position="145"/>
    </location>
</feature>
<dbReference type="EMBL" id="AUSU01010087">
    <property type="protein sequence ID" value="EPS57574.1"/>
    <property type="molecule type" value="Genomic_DNA"/>
</dbReference>
<dbReference type="Pfam" id="PF04970">
    <property type="entry name" value="LRAT"/>
    <property type="match status" value="1"/>
</dbReference>
<name>S8BT50_9LAMI</name>
<evidence type="ECO:0000313" key="3">
    <source>
        <dbReference type="Proteomes" id="UP000015453"/>
    </source>
</evidence>
<evidence type="ECO:0000313" key="2">
    <source>
        <dbReference type="EMBL" id="EPS57574.1"/>
    </source>
</evidence>
<dbReference type="InterPro" id="IPR007053">
    <property type="entry name" value="LRAT_dom"/>
</dbReference>
<accession>S8BT50</accession>
<organism evidence="2 3">
    <name type="scientific">Genlisea aurea</name>
    <dbReference type="NCBI Taxonomy" id="192259"/>
    <lineage>
        <taxon>Eukaryota</taxon>
        <taxon>Viridiplantae</taxon>
        <taxon>Streptophyta</taxon>
        <taxon>Embryophyta</taxon>
        <taxon>Tracheophyta</taxon>
        <taxon>Spermatophyta</taxon>
        <taxon>Magnoliopsida</taxon>
        <taxon>eudicotyledons</taxon>
        <taxon>Gunneridae</taxon>
        <taxon>Pentapetalae</taxon>
        <taxon>asterids</taxon>
        <taxon>lamiids</taxon>
        <taxon>Lamiales</taxon>
        <taxon>Lentibulariaceae</taxon>
        <taxon>Genlisea</taxon>
    </lineage>
</organism>
<dbReference type="Proteomes" id="UP000015453">
    <property type="component" value="Unassembled WGS sequence"/>
</dbReference>
<dbReference type="PANTHER" id="PTHR46137:SF3">
    <property type="entry name" value="OS05G0310600 PROTEIN"/>
    <property type="match status" value="1"/>
</dbReference>
<proteinExistence type="predicted"/>